<protein>
    <submittedName>
        <fullName evidence="1">DNA-directed RNA polymerase subunit alpha</fullName>
    </submittedName>
</protein>
<keyword evidence="1" id="KW-0804">Transcription</keyword>
<reference evidence="1" key="1">
    <citation type="journal article" date="2021" name="Proc. Natl. Acad. Sci. U.S.A.">
        <title>A Catalog of Tens of Thousands of Viruses from Human Metagenomes Reveals Hidden Associations with Chronic Diseases.</title>
        <authorList>
            <person name="Tisza M.J."/>
            <person name="Buck C.B."/>
        </authorList>
    </citation>
    <scope>NUCLEOTIDE SEQUENCE</scope>
    <source>
        <strain evidence="1">CtkfK18</strain>
    </source>
</reference>
<name>A0A8S5VGK0_9CAUD</name>
<sequence length="533" mass="61328">MGMQQHSKIYSFSDVLDDYRQLLEINAKRSNANKEKEGIKFALKITTSNLNELYKEDIKSGIGFDIDTSVSYNIKTLVDIDSMVDSMGIYSYLFGPRDDDPKSVEQKRFACGCGKTVGPRSGIICPHCKGETTLVEKIRGWIKLKYRIFNPYWFDVFLKHLRKLDIKDKDKQKPSIFKAKKESKSLKQIIISNLNNFRIRKSEENRWTLLDLQDDKSLEAFIKYYVQEEYIEKFLKHIGNAMTYYIPVLSKNFRHFSLNNKLDGSQNMQTHPINKCYIEISSLADQINATSIEYSSSKDILKKLSTISDNFNEIKEKIYLELLDDKESLIRSVLFGGRMPNSGRFIVSGLTDNPRLDVFTMGYKSFGEITQNDYMDLYIKHGATPENLARMRENIPIQEDKDIMDKVLADMIENNWAYFLLYRAPNIYFGSQISLKCIGLTEEDVIRINDITLDGNFKGDKDGDSVGIFTLHRDIALSIFLALNPYRITFNPIRGEISPKHSLIEGGYMTLFLAMRGKADITEVELDGEKESA</sequence>
<evidence type="ECO:0000313" key="1">
    <source>
        <dbReference type="EMBL" id="DAG05913.1"/>
    </source>
</evidence>
<dbReference type="SUPFAM" id="SSF64484">
    <property type="entry name" value="beta and beta-prime subunits of DNA dependent RNA-polymerase"/>
    <property type="match status" value="1"/>
</dbReference>
<accession>A0A8S5VGK0</accession>
<dbReference type="EMBL" id="BK016265">
    <property type="protein sequence ID" value="DAG05913.1"/>
    <property type="molecule type" value="Genomic_DNA"/>
</dbReference>
<keyword evidence="1" id="KW-0240">DNA-directed RNA polymerase</keyword>
<dbReference type="GO" id="GO:0000428">
    <property type="term" value="C:DNA-directed RNA polymerase complex"/>
    <property type="evidence" value="ECO:0007669"/>
    <property type="project" value="UniProtKB-KW"/>
</dbReference>
<organism evidence="1">
    <name type="scientific">Myoviridae sp. ctkfK18</name>
    <dbReference type="NCBI Taxonomy" id="2825165"/>
    <lineage>
        <taxon>Viruses</taxon>
        <taxon>Duplodnaviria</taxon>
        <taxon>Heunggongvirae</taxon>
        <taxon>Uroviricota</taxon>
        <taxon>Caudoviricetes</taxon>
    </lineage>
</organism>
<proteinExistence type="predicted"/>